<keyword evidence="8" id="KW-0016">Alginate biosynthesis</keyword>
<dbReference type="GO" id="GO:0042121">
    <property type="term" value="P:alginic acid biosynthetic process"/>
    <property type="evidence" value="ECO:0007669"/>
    <property type="project" value="UniProtKB-KW"/>
</dbReference>
<comment type="subcellular location">
    <subcellularLocation>
        <location evidence="1">Cell membrane</location>
        <topology evidence="1">Multi-pass membrane protein</topology>
    </subcellularLocation>
</comment>
<keyword evidence="16" id="KW-1185">Reference proteome</keyword>
<dbReference type="InterPro" id="IPR051085">
    <property type="entry name" value="MB_O-acyltransferase"/>
</dbReference>
<comment type="caution">
    <text evidence="15">The sequence shown here is derived from an EMBL/GenBank/DDBJ whole genome shotgun (WGS) entry which is preliminary data.</text>
</comment>
<keyword evidence="10 13" id="KW-0472">Membrane</keyword>
<dbReference type="RefSeq" id="WP_150040782.1">
    <property type="nucleotide sequence ID" value="NZ_OW485601.1"/>
</dbReference>
<keyword evidence="11 13" id="KW-0012">Acyltransferase</keyword>
<dbReference type="GO" id="GO:0016746">
    <property type="term" value="F:acyltransferase activity"/>
    <property type="evidence" value="ECO:0007669"/>
    <property type="project" value="UniProtKB-KW"/>
</dbReference>
<accession>A0A5M6IV44</accession>
<dbReference type="InterPro" id="IPR004299">
    <property type="entry name" value="MBOAT_fam"/>
</dbReference>
<evidence type="ECO:0000256" key="10">
    <source>
        <dbReference type="ARBA" id="ARBA00023136"/>
    </source>
</evidence>
<evidence type="ECO:0000256" key="14">
    <source>
        <dbReference type="SAM" id="Phobius"/>
    </source>
</evidence>
<evidence type="ECO:0000313" key="15">
    <source>
        <dbReference type="EMBL" id="KAA5612174.1"/>
    </source>
</evidence>
<evidence type="ECO:0000256" key="7">
    <source>
        <dbReference type="ARBA" id="ARBA00022692"/>
    </source>
</evidence>
<feature type="transmembrane region" description="Helical" evidence="14">
    <location>
        <begin position="44"/>
        <end position="66"/>
    </location>
</feature>
<keyword evidence="6 13" id="KW-0808">Transferase</keyword>
<dbReference type="Pfam" id="PF03062">
    <property type="entry name" value="MBOAT"/>
    <property type="match status" value="1"/>
</dbReference>
<dbReference type="Proteomes" id="UP000325255">
    <property type="component" value="Unassembled WGS sequence"/>
</dbReference>
<feature type="transmembrane region" description="Helical" evidence="14">
    <location>
        <begin position="403"/>
        <end position="423"/>
    </location>
</feature>
<evidence type="ECO:0000256" key="1">
    <source>
        <dbReference type="ARBA" id="ARBA00004651"/>
    </source>
</evidence>
<dbReference type="PIRSF" id="PIRSF500217">
    <property type="entry name" value="AlgI"/>
    <property type="match status" value="1"/>
</dbReference>
<comment type="pathway">
    <text evidence="2">Glycan biosynthesis; alginate biosynthesis.</text>
</comment>
<dbReference type="PIRSF" id="PIRSF016636">
    <property type="entry name" value="AlgI_DltB"/>
    <property type="match status" value="1"/>
</dbReference>
<feature type="transmembrane region" description="Helical" evidence="14">
    <location>
        <begin position="220"/>
        <end position="241"/>
    </location>
</feature>
<evidence type="ECO:0000256" key="4">
    <source>
        <dbReference type="ARBA" id="ARBA00016084"/>
    </source>
</evidence>
<dbReference type="PANTHER" id="PTHR13285">
    <property type="entry name" value="ACYLTRANSFERASE"/>
    <property type="match status" value="1"/>
</dbReference>
<dbReference type="EMBL" id="VWPK01000014">
    <property type="protein sequence ID" value="KAA5612174.1"/>
    <property type="molecule type" value="Genomic_DNA"/>
</dbReference>
<comment type="similarity">
    <text evidence="3 13">Belongs to the membrane-bound acyltransferase family.</text>
</comment>
<evidence type="ECO:0000313" key="16">
    <source>
        <dbReference type="Proteomes" id="UP000325255"/>
    </source>
</evidence>
<gene>
    <name evidence="15" type="ORF">F1189_10955</name>
</gene>
<dbReference type="InterPro" id="IPR028362">
    <property type="entry name" value="AlgI"/>
</dbReference>
<proteinExistence type="inferred from homology"/>
<reference evidence="15 16" key="1">
    <citation type="submission" date="2019-09" db="EMBL/GenBank/DDBJ databases">
        <title>Genome sequence of Rhodovastum atsumiense, a diverse member of the Acetobacteraceae family of non-sulfur purple photosynthetic bacteria.</title>
        <authorList>
            <person name="Meyer T."/>
            <person name="Kyndt J."/>
        </authorList>
    </citation>
    <scope>NUCLEOTIDE SEQUENCE [LARGE SCALE GENOMIC DNA]</scope>
    <source>
        <strain evidence="15 16">DSM 21279</strain>
    </source>
</reference>
<protein>
    <recommendedName>
        <fullName evidence="4">Probable alginate O-acetylase AlgI</fullName>
    </recommendedName>
    <alternativeName>
        <fullName evidence="12">Alginate biosynthesis protein AlgI</fullName>
    </alternativeName>
</protein>
<evidence type="ECO:0000256" key="9">
    <source>
        <dbReference type="ARBA" id="ARBA00022989"/>
    </source>
</evidence>
<feature type="transmembrane region" description="Helical" evidence="14">
    <location>
        <begin position="152"/>
        <end position="171"/>
    </location>
</feature>
<feature type="transmembrane region" description="Helical" evidence="14">
    <location>
        <begin position="117"/>
        <end position="140"/>
    </location>
</feature>
<dbReference type="InterPro" id="IPR024194">
    <property type="entry name" value="Ac/AlaTfrase_AlgI/DltB"/>
</dbReference>
<evidence type="ECO:0000256" key="2">
    <source>
        <dbReference type="ARBA" id="ARBA00005182"/>
    </source>
</evidence>
<evidence type="ECO:0000256" key="8">
    <source>
        <dbReference type="ARBA" id="ARBA00022841"/>
    </source>
</evidence>
<dbReference type="OrthoDB" id="139172at2"/>
<dbReference type="GO" id="GO:0005886">
    <property type="term" value="C:plasma membrane"/>
    <property type="evidence" value="ECO:0007669"/>
    <property type="project" value="UniProtKB-SubCell"/>
</dbReference>
<evidence type="ECO:0000256" key="13">
    <source>
        <dbReference type="PIRNR" id="PIRNR016636"/>
    </source>
</evidence>
<evidence type="ECO:0000256" key="11">
    <source>
        <dbReference type="ARBA" id="ARBA00023315"/>
    </source>
</evidence>
<keyword evidence="5 13" id="KW-1003">Cell membrane</keyword>
<keyword evidence="7 14" id="KW-0812">Transmembrane</keyword>
<evidence type="ECO:0000256" key="3">
    <source>
        <dbReference type="ARBA" id="ARBA00010323"/>
    </source>
</evidence>
<feature type="transmembrane region" description="Helical" evidence="14">
    <location>
        <begin position="435"/>
        <end position="454"/>
    </location>
</feature>
<evidence type="ECO:0000256" key="12">
    <source>
        <dbReference type="ARBA" id="ARBA00031030"/>
    </source>
</evidence>
<dbReference type="AlphaFoldDB" id="A0A5M6IV44"/>
<feature type="transmembrane region" description="Helical" evidence="14">
    <location>
        <begin position="191"/>
        <end position="208"/>
    </location>
</feature>
<dbReference type="PANTHER" id="PTHR13285:SF23">
    <property type="entry name" value="TEICHOIC ACID D-ALANYLTRANSFERASE"/>
    <property type="match status" value="1"/>
</dbReference>
<evidence type="ECO:0000256" key="5">
    <source>
        <dbReference type="ARBA" id="ARBA00022475"/>
    </source>
</evidence>
<feature type="transmembrane region" description="Helical" evidence="14">
    <location>
        <begin position="339"/>
        <end position="357"/>
    </location>
</feature>
<keyword evidence="9 14" id="KW-1133">Transmembrane helix</keyword>
<feature type="transmembrane region" description="Helical" evidence="14">
    <location>
        <begin position="364"/>
        <end position="383"/>
    </location>
</feature>
<name>A0A5M6IV44_9PROT</name>
<evidence type="ECO:0000256" key="6">
    <source>
        <dbReference type="ARBA" id="ARBA00022679"/>
    </source>
</evidence>
<feature type="transmembrane region" description="Helical" evidence="14">
    <location>
        <begin position="78"/>
        <end position="97"/>
    </location>
</feature>
<organism evidence="15 16">
    <name type="scientific">Rhodovastum atsumiense</name>
    <dbReference type="NCBI Taxonomy" id="504468"/>
    <lineage>
        <taxon>Bacteria</taxon>
        <taxon>Pseudomonadati</taxon>
        <taxon>Pseudomonadota</taxon>
        <taxon>Alphaproteobacteria</taxon>
        <taxon>Acetobacterales</taxon>
        <taxon>Acetobacteraceae</taxon>
        <taxon>Rhodovastum</taxon>
    </lineage>
</organism>
<sequence length="470" mass="51406">MLFPTLDFALFFLGVAALMVPLADRFEARKLVLLVASYLFYANWNWRFCFLLAFSSLVSYVAGLLLDRSAGDERRRGRIVAAAVTIHLALLGTFKYFDFFVSSANDLARALGLPEMLPFVEIILPVGISFYTFHGISYVVDVRRGDVAVCRCLTDMLLYLSFFPQLVAGPIVRASAFLPQLYRPQAGAVDIPAALLLILGGLFKKVVIANTLATDLVDPVFFDPAAFGAADLLLAAYGYAVQIYCDFSAYTDIAIGCAALLGFHFPRNFDQPYRAASLQEFWRRWHISLSSWLRDYLYKPLGGSRGGPWRTARNLAITMLLGGIWHGAAWPFVAWGALHGLGLIVGRALAPLTGGWAGTRAGRILGTFVVFHVVCLSWILFRAGSFETVMIYLAGFARLDGGIAQTTPLALGLIVLGLALHFLPPDLPARLNRLVPARQGWAMAAAFGVCALAIDALGPDGVPPFIYFQF</sequence>